<dbReference type="CDD" id="cd14686">
    <property type="entry name" value="bZIP"/>
    <property type="match status" value="1"/>
</dbReference>
<dbReference type="WBParaSite" id="NBR_0002190801-mRNA-1">
    <property type="protein sequence ID" value="NBR_0002190801-mRNA-1"/>
    <property type="gene ID" value="NBR_0002190801"/>
</dbReference>
<dbReference type="PROSITE" id="PS50217">
    <property type="entry name" value="BZIP"/>
    <property type="match status" value="1"/>
</dbReference>
<name>A0A0N4YXD6_NIPBR</name>
<dbReference type="GO" id="GO:0003700">
    <property type="term" value="F:DNA-binding transcription factor activity"/>
    <property type="evidence" value="ECO:0007669"/>
    <property type="project" value="InterPro"/>
</dbReference>
<accession>A0A0N4YXD6</accession>
<evidence type="ECO:0000259" key="3">
    <source>
        <dbReference type="PROSITE" id="PS50217"/>
    </source>
</evidence>
<dbReference type="SUPFAM" id="SSF57959">
    <property type="entry name" value="Leucine zipper domain"/>
    <property type="match status" value="1"/>
</dbReference>
<dbReference type="SMART" id="SM00338">
    <property type="entry name" value="BRLZ"/>
    <property type="match status" value="1"/>
</dbReference>
<reference evidence="6" key="1">
    <citation type="submission" date="2017-02" db="UniProtKB">
        <authorList>
            <consortium name="WormBaseParasite"/>
        </authorList>
    </citation>
    <scope>IDENTIFICATION</scope>
</reference>
<dbReference type="STRING" id="27835.A0A0N4YXD6"/>
<dbReference type="Proteomes" id="UP000271162">
    <property type="component" value="Unassembled WGS sequence"/>
</dbReference>
<evidence type="ECO:0000313" key="6">
    <source>
        <dbReference type="WBParaSite" id="NBR_0002190801-mRNA-1"/>
    </source>
</evidence>
<feature type="region of interest" description="Disordered" evidence="2">
    <location>
        <begin position="81"/>
        <end position="101"/>
    </location>
</feature>
<feature type="coiled-coil region" evidence="1">
    <location>
        <begin position="116"/>
        <end position="150"/>
    </location>
</feature>
<keyword evidence="1" id="KW-0175">Coiled coil</keyword>
<evidence type="ECO:0000313" key="5">
    <source>
        <dbReference type="Proteomes" id="UP000271162"/>
    </source>
</evidence>
<sequence>MMSITSYLNTCKISPNWTNQLANEPTEKRCRSFEYKTTESKQFFCGDDYTNCCVSQVDGESVTLRMDELIDMVLTAARNVDDADGSASPSDRGKRSVREKNKHAAQLYRKRRNERFSNLKNERLRLEAVNVNLKNTVKALEDEVAAYKASIARNLYI</sequence>
<dbReference type="Gene3D" id="1.20.5.170">
    <property type="match status" value="1"/>
</dbReference>
<organism evidence="6">
    <name type="scientific">Nippostrongylus brasiliensis</name>
    <name type="common">Rat hookworm</name>
    <dbReference type="NCBI Taxonomy" id="27835"/>
    <lineage>
        <taxon>Eukaryota</taxon>
        <taxon>Metazoa</taxon>
        <taxon>Ecdysozoa</taxon>
        <taxon>Nematoda</taxon>
        <taxon>Chromadorea</taxon>
        <taxon>Rhabditida</taxon>
        <taxon>Rhabditina</taxon>
        <taxon>Rhabditomorpha</taxon>
        <taxon>Strongyloidea</taxon>
        <taxon>Heligmosomidae</taxon>
        <taxon>Nippostrongylus</taxon>
    </lineage>
</organism>
<evidence type="ECO:0000313" key="4">
    <source>
        <dbReference type="EMBL" id="VDL86329.1"/>
    </source>
</evidence>
<keyword evidence="5" id="KW-1185">Reference proteome</keyword>
<protein>
    <submittedName>
        <fullName evidence="6">BZIP domain-containing protein</fullName>
    </submittedName>
</protein>
<evidence type="ECO:0000256" key="2">
    <source>
        <dbReference type="SAM" id="MobiDB-lite"/>
    </source>
</evidence>
<gene>
    <name evidence="4" type="ORF">NBR_LOCUS21909</name>
</gene>
<feature type="domain" description="BZIP" evidence="3">
    <location>
        <begin position="91"/>
        <end position="154"/>
    </location>
</feature>
<reference evidence="4 5" key="2">
    <citation type="submission" date="2018-11" db="EMBL/GenBank/DDBJ databases">
        <authorList>
            <consortium name="Pathogen Informatics"/>
        </authorList>
    </citation>
    <scope>NUCLEOTIDE SEQUENCE [LARGE SCALE GENOMIC DNA]</scope>
</reference>
<dbReference type="AlphaFoldDB" id="A0A0N4YXD6"/>
<proteinExistence type="predicted"/>
<dbReference type="InterPro" id="IPR046347">
    <property type="entry name" value="bZIP_sf"/>
</dbReference>
<dbReference type="EMBL" id="UYSL01027050">
    <property type="protein sequence ID" value="VDL86329.1"/>
    <property type="molecule type" value="Genomic_DNA"/>
</dbReference>
<evidence type="ECO:0000256" key="1">
    <source>
        <dbReference type="SAM" id="Coils"/>
    </source>
</evidence>
<dbReference type="InterPro" id="IPR004827">
    <property type="entry name" value="bZIP"/>
</dbReference>